<keyword evidence="2" id="KW-1185">Reference proteome</keyword>
<reference evidence="2" key="1">
    <citation type="journal article" date="2023" name="Nat. Plants">
        <title>Single-cell RNA sequencing provides a high-resolution roadmap for understanding the multicellular compartmentation of specialized metabolism.</title>
        <authorList>
            <person name="Sun S."/>
            <person name="Shen X."/>
            <person name="Li Y."/>
            <person name="Li Y."/>
            <person name="Wang S."/>
            <person name="Li R."/>
            <person name="Zhang H."/>
            <person name="Shen G."/>
            <person name="Guo B."/>
            <person name="Wei J."/>
            <person name="Xu J."/>
            <person name="St-Pierre B."/>
            <person name="Chen S."/>
            <person name="Sun C."/>
        </authorList>
    </citation>
    <scope>NUCLEOTIDE SEQUENCE [LARGE SCALE GENOMIC DNA]</scope>
</reference>
<evidence type="ECO:0000313" key="2">
    <source>
        <dbReference type="Proteomes" id="UP001060085"/>
    </source>
</evidence>
<dbReference type="Proteomes" id="UP001060085">
    <property type="component" value="Linkage Group LG02"/>
</dbReference>
<protein>
    <submittedName>
        <fullName evidence="1">Uncharacterized protein</fullName>
    </submittedName>
</protein>
<gene>
    <name evidence="1" type="ORF">M9H77_08031</name>
</gene>
<organism evidence="1 2">
    <name type="scientific">Catharanthus roseus</name>
    <name type="common">Madagascar periwinkle</name>
    <name type="synonym">Vinca rosea</name>
    <dbReference type="NCBI Taxonomy" id="4058"/>
    <lineage>
        <taxon>Eukaryota</taxon>
        <taxon>Viridiplantae</taxon>
        <taxon>Streptophyta</taxon>
        <taxon>Embryophyta</taxon>
        <taxon>Tracheophyta</taxon>
        <taxon>Spermatophyta</taxon>
        <taxon>Magnoliopsida</taxon>
        <taxon>eudicotyledons</taxon>
        <taxon>Gunneridae</taxon>
        <taxon>Pentapetalae</taxon>
        <taxon>asterids</taxon>
        <taxon>lamiids</taxon>
        <taxon>Gentianales</taxon>
        <taxon>Apocynaceae</taxon>
        <taxon>Rauvolfioideae</taxon>
        <taxon>Vinceae</taxon>
        <taxon>Catharanthinae</taxon>
        <taxon>Catharanthus</taxon>
    </lineage>
</organism>
<name>A0ACC0BWZ4_CATRO</name>
<proteinExistence type="predicted"/>
<sequence>MGVPDSSLQDLIDKVKSWIFWRTSEPTSLSPGFKMAGTGLKFCYECETNFRESSLKYHCQKCARMLCGNCVQDYGSLDDAITGVSNKRTEATIGIRSCKFCSDLTTLPRSRRKYCDKIYPADSPRQSPEPASPSCSGERFDNCSPHAVSKSSVASFSSHLSPVSFRRSPSSDEDDGEDSTNNFFSPSSEYCHDTSDIETSSASARHEFYSSKSVGSSPSNSPSRVHITSNRVGHPVQLEQRETPRSQNYSPFAQENTAVLKRPEKGTEELETADCVDNISIFQEQCGKSPKPLDFENNGLAWFPPPPEDEDQETENNFFAYDDEDDEIGEASLTYCSNGNLDPKEPIRAVVQGHFRALVSQLLQGEGIKVGKENDAEDWLDIVTSLAWQAANFVKPDTSRGGSMDPVDYVKVKCVASGSPSDSMLIRGVACTKNIKHKRMTSQHKNPRLLLLGGSLEFQGVSNQLESFDILRQKEMDHLKMIVSKIEALRTNVLLVEKSVSSYAQEYLLAKDISLVLNVKRTLLERIARCTGALVTPSVDKISTARLGQCELFRLAKVSEEHEPVNQFNRKPSKTLMFFEGCPKRLGCTVLLKGSSRDDLKKVKHVIHYAIFAAYHLSLETSFLVDEGASLPKMRTEPSIAVRERTSSDNIISTIPDSVTSSCLQDVANVAPVDGVPKDLNLKSKMQGSFSDLHNRDSGCEFKYDQFNVQKECLSSNSVLNHLMPTIPGEIQNDIKDSEKKCHEESQPVELCGSAMLDRVDESEASMEYYSATDTHQSILVSFSSRCVLNGTVCERSRLLRIKFYGLSDKPLGRYLQDDLFDQTSCCQSCKEPTEAHVICYTHQQGNLTINVRRVPSVTLEGEHDGKIWMWHRCLRCEHIDGIPPATRRVVMSDAAWGLSFGKFLELSFSNHATANRVASCGHSLQRDCLRYYGFGSMIAFFRYSPIEILSVCLPPSVLDFNVSGQNWLRKEAAELLSKVEALYAEISSVLYSIDQKISTTEHECSDDISELHNFVMELKDLLTYEENDYLDMLKPANNEAFEWDDAEIDILELNRLKQSLLVGSRVWNRRIYTLDSILAKNFSLKVPRDAALFPVRKDWRSDMSIKGSSSLEHVGDEDLHEASRFQEYTVKSLQYKEYEPTISPQLSSVSDCASSSLENKREDKMPANWENGVNTTSLERAPSAASVLSDTIDSVWTGSGQLPGKVQLHNLLPADEAKDVSSRQTNKTENPHLMMSPARVFSFDSAVRLRERVRKGLPPSSLHLMMVKSFHASGDYRNMIRDPVSNFQRTYSQMLPSEAQKLDILQGNSNSFVSATSLISDGARLIVPQNGQNDIIVAVYDNEPTSIIAYALSSKEYDDRIWDRPNGPGGSWNASDVNIESSAPSNLSAWQSFGSLDLDYIHYGGYGSEDASTMGSVFADQKTSPHLRISFEDESPNVMGKVKFSVTCYFAKQFDALRKRCCPTEVDFIRSLSRCRRWSAQGGKSNVYFAKSLDERFIIKQVTKTELESFEEFAPEYFKYLTDSLTSGSPTCLAKVLGLYQVAIKHAKGGKETKMDLMVMENLFFKRKISRVYDLKGSARSRYISDTTGANKVLLDMNLLETLRTKPMFLGSKAKRSLERAVWNDTSFLASVDVMDYSLLVGVDEEQQELVLGIIDFMRQYTWDKHLETWVKASGILGGPKNASPTIISPKQYKKRFRKAMTTYFLTVPDQWSS</sequence>
<dbReference type="EMBL" id="CM044702">
    <property type="protein sequence ID" value="KAI5677081.1"/>
    <property type="molecule type" value="Genomic_DNA"/>
</dbReference>
<evidence type="ECO:0000313" key="1">
    <source>
        <dbReference type="EMBL" id="KAI5677081.1"/>
    </source>
</evidence>
<comment type="caution">
    <text evidence="1">The sequence shown here is derived from an EMBL/GenBank/DDBJ whole genome shotgun (WGS) entry which is preliminary data.</text>
</comment>
<accession>A0ACC0BWZ4</accession>